<dbReference type="EMBL" id="JAQNDM010000002">
    <property type="protein sequence ID" value="MDC0713456.1"/>
    <property type="molecule type" value="Genomic_DNA"/>
</dbReference>
<name>A0ABT5DIG8_9BACT</name>
<organism evidence="1 2">
    <name type="scientific">Stigmatella ashevillensis</name>
    <dbReference type="NCBI Taxonomy" id="2995309"/>
    <lineage>
        <taxon>Bacteria</taxon>
        <taxon>Pseudomonadati</taxon>
        <taxon>Myxococcota</taxon>
        <taxon>Myxococcia</taxon>
        <taxon>Myxococcales</taxon>
        <taxon>Cystobacterineae</taxon>
        <taxon>Archangiaceae</taxon>
        <taxon>Stigmatella</taxon>
    </lineage>
</organism>
<keyword evidence="2" id="KW-1185">Reference proteome</keyword>
<accession>A0ABT5DIG8</accession>
<evidence type="ECO:0000313" key="1">
    <source>
        <dbReference type="EMBL" id="MDC0713456.1"/>
    </source>
</evidence>
<protein>
    <recommendedName>
        <fullName evidence="3">DUF2125 domain-containing protein</fullName>
    </recommendedName>
</protein>
<evidence type="ECO:0000313" key="2">
    <source>
        <dbReference type="Proteomes" id="UP001221838"/>
    </source>
</evidence>
<sequence length="463" mass="48158">MLSFLLATALAAAPAPRAVPGADPIVHIPRLDALQGLYGFMARAGTQSVMMRPANWNAELHPFLVVDPSRAETLTSVGMDPAGAATISFIRRGKVSCTRLADPKRFQARAEEALKAEGALKTATAQGMTTVIAPRGPGRAGYVLKGQEACAFASLYDDEDLLKATVKLMGKAPIPDARLGKLPGVVFILQGAHRVGLDGTPNGLQAEGTAAKLPLPPFKAAGSSPYGGMKPEGLLFSRAQVAPAGLSQAVGSVRGSIQQLCTACPPDKVEAITRALTPQLTGQVLMHVDSVKVKSSLRTPEGRFFAPRQALAAEVKDAAAVKSALAPLASFPGAQTLADGYALTLKGGTVFIRQKGPQLVLGNDETVVQGLLASLPAQGAKLPRAVDFTVDPKRVAAALSQVSLMDIVSDQQFAAIFAMSSELGPLLASSERITGWLDSAPGDTHRFSLTWTLPPLSEGAGPP</sequence>
<dbReference type="Proteomes" id="UP001221838">
    <property type="component" value="Unassembled WGS sequence"/>
</dbReference>
<comment type="caution">
    <text evidence="1">The sequence shown here is derived from an EMBL/GenBank/DDBJ whole genome shotgun (WGS) entry which is preliminary data.</text>
</comment>
<evidence type="ECO:0008006" key="3">
    <source>
        <dbReference type="Google" id="ProtNLM"/>
    </source>
</evidence>
<dbReference type="RefSeq" id="WP_272143732.1">
    <property type="nucleotide sequence ID" value="NZ_JAQNDM010000002.1"/>
</dbReference>
<proteinExistence type="predicted"/>
<gene>
    <name evidence="1" type="ORF">POL68_33640</name>
</gene>
<reference evidence="1 2" key="1">
    <citation type="submission" date="2022-11" db="EMBL/GenBank/DDBJ databases">
        <title>Minimal conservation of predation-associated metabolite biosynthetic gene clusters underscores biosynthetic potential of Myxococcota including descriptions for ten novel species: Archangium lansinium sp. nov., Myxococcus landrumus sp. nov., Nannocystis bai.</title>
        <authorList>
            <person name="Ahearne A."/>
            <person name="Stevens C."/>
            <person name="Dowd S."/>
        </authorList>
    </citation>
    <scope>NUCLEOTIDE SEQUENCE [LARGE SCALE GENOMIC DNA]</scope>
    <source>
        <strain evidence="1 2">NCWAL01</strain>
    </source>
</reference>